<comment type="subunit">
    <text evidence="6">Monomer.</text>
</comment>
<comment type="subcellular location">
    <subcellularLocation>
        <location evidence="6">Cytoplasm</location>
    </subcellularLocation>
</comment>
<evidence type="ECO:0000313" key="7">
    <source>
        <dbReference type="EMBL" id="OGN28018.1"/>
    </source>
</evidence>
<keyword evidence="2" id="KW-0545">Nucleotide biosynthesis</keyword>
<comment type="similarity">
    <text evidence="5">Belongs to the adenylate kinase family.</text>
</comment>
<keyword evidence="4 5" id="KW-0418">Kinase</keyword>
<reference evidence="7 8" key="1">
    <citation type="journal article" date="2016" name="Nat. Commun.">
        <title>Thousands of microbial genomes shed light on interconnected biogeochemical processes in an aquifer system.</title>
        <authorList>
            <person name="Anantharaman K."/>
            <person name="Brown C.T."/>
            <person name="Hug L.A."/>
            <person name="Sharon I."/>
            <person name="Castelle C.J."/>
            <person name="Probst A.J."/>
            <person name="Thomas B.C."/>
            <person name="Singh A."/>
            <person name="Wilkins M.J."/>
            <person name="Karaoz U."/>
            <person name="Brodie E.L."/>
            <person name="Williams K.H."/>
            <person name="Hubbard S.S."/>
            <person name="Banfield J.F."/>
        </authorList>
    </citation>
    <scope>NUCLEOTIDE SEQUENCE [LARGE SCALE GENOMIC DNA]</scope>
</reference>
<dbReference type="InterPro" id="IPR027417">
    <property type="entry name" value="P-loop_NTPase"/>
</dbReference>
<keyword evidence="3 6" id="KW-0547">Nucleotide-binding</keyword>
<dbReference type="EMBL" id="MGKO01000004">
    <property type="protein sequence ID" value="OGN28018.1"/>
    <property type="molecule type" value="Genomic_DNA"/>
</dbReference>
<organism evidence="7 8">
    <name type="scientific">Candidatus Yanofskybacteria bacterium RIFCSPLOWO2_01_FULL_49_17</name>
    <dbReference type="NCBI Taxonomy" id="1802700"/>
    <lineage>
        <taxon>Bacteria</taxon>
        <taxon>Candidatus Yanofskyibacteriota</taxon>
    </lineage>
</organism>
<proteinExistence type="inferred from homology"/>
<dbReference type="InterPro" id="IPR000850">
    <property type="entry name" value="Adenylat/UMP-CMP_kin"/>
</dbReference>
<dbReference type="SUPFAM" id="SSF52540">
    <property type="entry name" value="P-loop containing nucleoside triphosphate hydrolases"/>
    <property type="match status" value="1"/>
</dbReference>
<dbReference type="AlphaFoldDB" id="A0A1F8GTS0"/>
<gene>
    <name evidence="7" type="ORF">A2941_03270</name>
</gene>
<keyword evidence="1 5" id="KW-0808">Transferase</keyword>
<dbReference type="Proteomes" id="UP000178444">
    <property type="component" value="Unassembled WGS sequence"/>
</dbReference>
<dbReference type="GO" id="GO:0004017">
    <property type="term" value="F:AMP kinase activity"/>
    <property type="evidence" value="ECO:0007669"/>
    <property type="project" value="UniProtKB-EC"/>
</dbReference>
<keyword evidence="6" id="KW-0067">ATP-binding</keyword>
<dbReference type="CDD" id="cd01428">
    <property type="entry name" value="ADK"/>
    <property type="match status" value="1"/>
</dbReference>
<dbReference type="Gene3D" id="3.40.50.300">
    <property type="entry name" value="P-loop containing nucleotide triphosphate hydrolases"/>
    <property type="match status" value="1"/>
</dbReference>
<evidence type="ECO:0000256" key="1">
    <source>
        <dbReference type="ARBA" id="ARBA00022679"/>
    </source>
</evidence>
<protein>
    <recommendedName>
        <fullName evidence="6">Adenylate kinase</fullName>
        <ecNumber evidence="6">2.7.4.3</ecNumber>
    </recommendedName>
</protein>
<evidence type="ECO:0000313" key="8">
    <source>
        <dbReference type="Proteomes" id="UP000178444"/>
    </source>
</evidence>
<comment type="caution">
    <text evidence="7">The sequence shown here is derived from an EMBL/GenBank/DDBJ whole genome shotgun (WGS) entry which is preliminary data.</text>
</comment>
<comment type="catalytic activity">
    <reaction evidence="6">
        <text>AMP + ATP = 2 ADP</text>
        <dbReference type="Rhea" id="RHEA:12973"/>
        <dbReference type="ChEBI" id="CHEBI:30616"/>
        <dbReference type="ChEBI" id="CHEBI:456215"/>
        <dbReference type="ChEBI" id="CHEBI:456216"/>
        <dbReference type="EC" id="2.7.4.3"/>
    </reaction>
</comment>
<dbReference type="PANTHER" id="PTHR23359">
    <property type="entry name" value="NUCLEOTIDE KINASE"/>
    <property type="match status" value="1"/>
</dbReference>
<sequence>MDTGRKQAIILMGPPGSGKDTQAELLARELKLEEIKTSHIIEQKFAAAEPNDAVMNEEKRKYKSGELLDQKLVEEWTLEAIASAAAGRGLIANGWPRRVEEAQTEVEVLEKYYGKNIKVVTIALSEEESVKRNSKRRVCRANGHPILDPDITVCPEDGSPLITRADDIPETIRKRYQVYLSETALIIDFLTQKGYNVITIDGEQSIEDVHREILNKLW</sequence>
<evidence type="ECO:0000256" key="4">
    <source>
        <dbReference type="ARBA" id="ARBA00022777"/>
    </source>
</evidence>
<name>A0A1F8GTS0_9BACT</name>
<dbReference type="PRINTS" id="PR00094">
    <property type="entry name" value="ADENYLTKNASE"/>
</dbReference>
<evidence type="ECO:0000256" key="6">
    <source>
        <dbReference type="RuleBase" id="RU003331"/>
    </source>
</evidence>
<evidence type="ECO:0000256" key="2">
    <source>
        <dbReference type="ARBA" id="ARBA00022727"/>
    </source>
</evidence>
<dbReference type="Pfam" id="PF00406">
    <property type="entry name" value="ADK"/>
    <property type="match status" value="1"/>
</dbReference>
<evidence type="ECO:0000256" key="5">
    <source>
        <dbReference type="RuleBase" id="RU003330"/>
    </source>
</evidence>
<dbReference type="GO" id="GO:0005737">
    <property type="term" value="C:cytoplasm"/>
    <property type="evidence" value="ECO:0007669"/>
    <property type="project" value="UniProtKB-SubCell"/>
</dbReference>
<dbReference type="GO" id="GO:0005524">
    <property type="term" value="F:ATP binding"/>
    <property type="evidence" value="ECO:0007669"/>
    <property type="project" value="UniProtKB-KW"/>
</dbReference>
<dbReference type="EC" id="2.7.4.3" evidence="6"/>
<evidence type="ECO:0000256" key="3">
    <source>
        <dbReference type="ARBA" id="ARBA00022741"/>
    </source>
</evidence>
<accession>A0A1F8GTS0</accession>